<organism evidence="12 13">
    <name type="scientific">Candidatus Sherwoodlollariibacterium unditelluris</name>
    <dbReference type="NCBI Taxonomy" id="1974757"/>
    <lineage>
        <taxon>Bacteria</taxon>
        <taxon>Pseudomonadati</taxon>
        <taxon>Candidatus Omnitrophota</taxon>
        <taxon>Candidatus Sherwoodlollariibacterium</taxon>
    </lineage>
</organism>
<keyword evidence="3" id="KW-0808">Transferase</keyword>
<dbReference type="GO" id="GO:0005524">
    <property type="term" value="F:ATP binding"/>
    <property type="evidence" value="ECO:0007669"/>
    <property type="project" value="UniProtKB-KW"/>
</dbReference>
<evidence type="ECO:0000256" key="5">
    <source>
        <dbReference type="ARBA" id="ARBA00022741"/>
    </source>
</evidence>
<feature type="domain" description="tRNA-specific 2-thiouridylase MnmA-like C-terminal" evidence="10">
    <location>
        <begin position="263"/>
        <end position="335"/>
    </location>
</feature>
<reference evidence="12 13" key="1">
    <citation type="submission" date="2017-09" db="EMBL/GenBank/DDBJ databases">
        <title>Depth-based differentiation of microbial function through sediment-hosted aquifers and enrichment of novel symbionts in the deep terrestrial subsurface.</title>
        <authorList>
            <person name="Probst A.J."/>
            <person name="Ladd B."/>
            <person name="Jarett J.K."/>
            <person name="Geller-Mcgrath D.E."/>
            <person name="Sieber C.M."/>
            <person name="Emerson J.B."/>
            <person name="Anantharaman K."/>
            <person name="Thomas B.C."/>
            <person name="Malmstrom R."/>
            <person name="Stieglmeier M."/>
            <person name="Klingl A."/>
            <person name="Woyke T."/>
            <person name="Ryan C.M."/>
            <person name="Banfield J.F."/>
        </authorList>
    </citation>
    <scope>NUCLEOTIDE SEQUENCE [LARGE SCALE GENOMIC DNA]</scope>
    <source>
        <strain evidence="12">CG23_combo_of_CG06-09_8_20_14_all_41_10</strain>
    </source>
</reference>
<proteinExistence type="inferred from homology"/>
<evidence type="ECO:0000256" key="8">
    <source>
        <dbReference type="ARBA" id="ARBA00023157"/>
    </source>
</evidence>
<keyword evidence="4" id="KW-0819">tRNA processing</keyword>
<dbReference type="NCBIfam" id="NF001138">
    <property type="entry name" value="PRK00143.1"/>
    <property type="match status" value="1"/>
</dbReference>
<name>A0A2G9YJE7_9BACT</name>
<evidence type="ECO:0000256" key="1">
    <source>
        <dbReference type="ARBA" id="ARBA00011949"/>
    </source>
</evidence>
<keyword evidence="5" id="KW-0547">Nucleotide-binding</keyword>
<evidence type="ECO:0000256" key="4">
    <source>
        <dbReference type="ARBA" id="ARBA00022694"/>
    </source>
</evidence>
<keyword evidence="6" id="KW-0067">ATP-binding</keyword>
<dbReference type="GO" id="GO:0000049">
    <property type="term" value="F:tRNA binding"/>
    <property type="evidence" value="ECO:0007669"/>
    <property type="project" value="UniProtKB-KW"/>
</dbReference>
<dbReference type="InterPro" id="IPR046884">
    <property type="entry name" value="MnmA-like_central"/>
</dbReference>
<comment type="caution">
    <text evidence="12">The sequence shown here is derived from an EMBL/GenBank/DDBJ whole genome shotgun (WGS) entry which is preliminary data.</text>
</comment>
<dbReference type="Gene3D" id="2.40.30.10">
    <property type="entry name" value="Translation factors"/>
    <property type="match status" value="1"/>
</dbReference>
<accession>A0A2G9YJE7</accession>
<feature type="domain" description="tRNA-specific 2-thiouridylase MnmA-like central" evidence="11">
    <location>
        <begin position="191"/>
        <end position="255"/>
    </location>
</feature>
<dbReference type="Pfam" id="PF03054">
    <property type="entry name" value="tRNA_Me_trans"/>
    <property type="match status" value="1"/>
</dbReference>
<dbReference type="GO" id="GO:0002143">
    <property type="term" value="P:tRNA wobble position uridine thiolation"/>
    <property type="evidence" value="ECO:0007669"/>
    <property type="project" value="TreeGrafter"/>
</dbReference>
<dbReference type="PANTHER" id="PTHR11933">
    <property type="entry name" value="TRNA 5-METHYLAMINOMETHYL-2-THIOURIDYLATE -METHYLTRANSFERASE"/>
    <property type="match status" value="1"/>
</dbReference>
<dbReference type="EMBL" id="PCRK01000074">
    <property type="protein sequence ID" value="PIP19370.1"/>
    <property type="molecule type" value="Genomic_DNA"/>
</dbReference>
<sequence>SVAAALLKNKGYEVIGITMCFNTPQTKRKKPGCCSVEGIDDARRVAHKLGIRHYVLNMQKFLEEYVIRDFCSQYLLGRTPNPCILCNQYLKFGELLKKAFALDAQFLATGHYAKIAKTKGIFWLKKARDSNKDQSYFLYRLNQAQLKHIIFPLGQYTKREVRGLARSFALPVAEKIASQEICFLPQDNYREFLKKRLGTEIKPGLVIDQEGNIQGAHKGIAYYTIGQREGLGIAKGWPAYITEIDYKNNQITIGRKDDAYASEFLVKDLYFVHQPIKNKVVLNVKIRYNHQKEAAELIPTANKIKIKFKEPQFAVTPGQAAVFYDYNKVVGGGTIDTVLGG</sequence>
<dbReference type="InterPro" id="IPR014729">
    <property type="entry name" value="Rossmann-like_a/b/a_fold"/>
</dbReference>
<protein>
    <recommendedName>
        <fullName evidence="1">tRNA-uridine 2-sulfurtransferase</fullName>
        <ecNumber evidence="1">2.8.1.13</ecNumber>
    </recommendedName>
</protein>
<dbReference type="AlphaFoldDB" id="A0A2G9YJE7"/>
<evidence type="ECO:0000256" key="6">
    <source>
        <dbReference type="ARBA" id="ARBA00022840"/>
    </source>
</evidence>
<dbReference type="Pfam" id="PF20259">
    <property type="entry name" value="tRNA_Me_trans_M"/>
    <property type="match status" value="1"/>
</dbReference>
<evidence type="ECO:0000256" key="9">
    <source>
        <dbReference type="ARBA" id="ARBA00051542"/>
    </source>
</evidence>
<dbReference type="EC" id="2.8.1.13" evidence="1"/>
<evidence type="ECO:0000256" key="7">
    <source>
        <dbReference type="ARBA" id="ARBA00022884"/>
    </source>
</evidence>
<feature type="non-terminal residue" evidence="12">
    <location>
        <position position="1"/>
    </location>
</feature>
<dbReference type="GO" id="GO:0103016">
    <property type="term" value="F:tRNA-uridine 2-sulfurtransferase activity"/>
    <property type="evidence" value="ECO:0007669"/>
    <property type="project" value="UniProtKB-EC"/>
</dbReference>
<dbReference type="InterPro" id="IPR023382">
    <property type="entry name" value="MnmA-like_central_sf"/>
</dbReference>
<evidence type="ECO:0000313" key="12">
    <source>
        <dbReference type="EMBL" id="PIP19370.1"/>
    </source>
</evidence>
<dbReference type="HAMAP" id="MF_00144">
    <property type="entry name" value="tRNA_thiouridyl_MnmA"/>
    <property type="match status" value="1"/>
</dbReference>
<dbReference type="NCBIfam" id="TIGR00420">
    <property type="entry name" value="trmU"/>
    <property type="match status" value="1"/>
</dbReference>
<evidence type="ECO:0000259" key="11">
    <source>
        <dbReference type="Pfam" id="PF20259"/>
    </source>
</evidence>
<keyword evidence="2" id="KW-0820">tRNA-binding</keyword>
<evidence type="ECO:0000259" key="10">
    <source>
        <dbReference type="Pfam" id="PF20258"/>
    </source>
</evidence>
<dbReference type="InterPro" id="IPR046885">
    <property type="entry name" value="MnmA-like_C"/>
</dbReference>
<dbReference type="InterPro" id="IPR004506">
    <property type="entry name" value="MnmA-like"/>
</dbReference>
<dbReference type="SUPFAM" id="SSF52402">
    <property type="entry name" value="Adenine nucleotide alpha hydrolases-like"/>
    <property type="match status" value="1"/>
</dbReference>
<dbReference type="CDD" id="cd01998">
    <property type="entry name" value="MnmA_TRMU-like"/>
    <property type="match status" value="1"/>
</dbReference>
<evidence type="ECO:0000313" key="13">
    <source>
        <dbReference type="Proteomes" id="UP000231292"/>
    </source>
</evidence>
<dbReference type="FunFam" id="2.30.30.280:FF:000001">
    <property type="entry name" value="tRNA-specific 2-thiouridylase MnmA"/>
    <property type="match status" value="1"/>
</dbReference>
<gene>
    <name evidence="12" type="ORF">COX41_03220</name>
</gene>
<dbReference type="Pfam" id="PF20258">
    <property type="entry name" value="tRNA_Me_trans_C"/>
    <property type="match status" value="1"/>
</dbReference>
<evidence type="ECO:0000256" key="2">
    <source>
        <dbReference type="ARBA" id="ARBA00022555"/>
    </source>
</evidence>
<dbReference type="Gene3D" id="3.40.50.620">
    <property type="entry name" value="HUPs"/>
    <property type="match status" value="1"/>
</dbReference>
<comment type="catalytic activity">
    <reaction evidence="9">
        <text>S-sulfanyl-L-cysteinyl-[protein] + uridine(34) in tRNA + AH2 + ATP = 2-thiouridine(34) in tRNA + L-cysteinyl-[protein] + A + AMP + diphosphate + H(+)</text>
        <dbReference type="Rhea" id="RHEA:47032"/>
        <dbReference type="Rhea" id="RHEA-COMP:10131"/>
        <dbReference type="Rhea" id="RHEA-COMP:11726"/>
        <dbReference type="Rhea" id="RHEA-COMP:11727"/>
        <dbReference type="Rhea" id="RHEA-COMP:11728"/>
        <dbReference type="ChEBI" id="CHEBI:13193"/>
        <dbReference type="ChEBI" id="CHEBI:15378"/>
        <dbReference type="ChEBI" id="CHEBI:17499"/>
        <dbReference type="ChEBI" id="CHEBI:29950"/>
        <dbReference type="ChEBI" id="CHEBI:30616"/>
        <dbReference type="ChEBI" id="CHEBI:33019"/>
        <dbReference type="ChEBI" id="CHEBI:61963"/>
        <dbReference type="ChEBI" id="CHEBI:65315"/>
        <dbReference type="ChEBI" id="CHEBI:87170"/>
        <dbReference type="ChEBI" id="CHEBI:456215"/>
        <dbReference type="EC" id="2.8.1.13"/>
    </reaction>
</comment>
<dbReference type="Proteomes" id="UP000231292">
    <property type="component" value="Unassembled WGS sequence"/>
</dbReference>
<dbReference type="PANTHER" id="PTHR11933:SF5">
    <property type="entry name" value="MITOCHONDRIAL TRNA-SPECIFIC 2-THIOURIDYLASE 1"/>
    <property type="match status" value="1"/>
</dbReference>
<keyword evidence="8" id="KW-1015">Disulfide bond</keyword>
<evidence type="ECO:0000256" key="3">
    <source>
        <dbReference type="ARBA" id="ARBA00022679"/>
    </source>
</evidence>
<dbReference type="Gene3D" id="2.30.30.280">
    <property type="entry name" value="Adenine nucleotide alpha hydrolases-like domains"/>
    <property type="match status" value="1"/>
</dbReference>
<keyword evidence="7" id="KW-0694">RNA-binding</keyword>